<evidence type="ECO:0000313" key="1">
    <source>
        <dbReference type="EMBL" id="MBM9576260.1"/>
    </source>
</evidence>
<proteinExistence type="predicted"/>
<accession>A0ABS2UBE7</accession>
<organism evidence="1 2">
    <name type="scientific">Leptospira ainlahdjerensis</name>
    <dbReference type="NCBI Taxonomy" id="2810033"/>
    <lineage>
        <taxon>Bacteria</taxon>
        <taxon>Pseudomonadati</taxon>
        <taxon>Spirochaetota</taxon>
        <taxon>Spirochaetia</taxon>
        <taxon>Leptospirales</taxon>
        <taxon>Leptospiraceae</taxon>
        <taxon>Leptospira</taxon>
    </lineage>
</organism>
<gene>
    <name evidence="1" type="ORF">JWG45_03745</name>
</gene>
<protein>
    <submittedName>
        <fullName evidence="1">Uncharacterized protein</fullName>
    </submittedName>
</protein>
<comment type="caution">
    <text evidence="1">The sequence shown here is derived from an EMBL/GenBank/DDBJ whole genome shotgun (WGS) entry which is preliminary data.</text>
</comment>
<dbReference type="EMBL" id="JAFFPU010000015">
    <property type="protein sequence ID" value="MBM9576260.1"/>
    <property type="molecule type" value="Genomic_DNA"/>
</dbReference>
<sequence length="70" mass="8406">MIIPKSTVGKYRAISSLLYEIRHALFFMKISKEDRLYLENYKVPLEQEWNALFKAIETDHKFLKSSKFYS</sequence>
<dbReference type="Proteomes" id="UP000724686">
    <property type="component" value="Unassembled WGS sequence"/>
</dbReference>
<name>A0ABS2UBE7_9LEPT</name>
<keyword evidence="2" id="KW-1185">Reference proteome</keyword>
<evidence type="ECO:0000313" key="2">
    <source>
        <dbReference type="Proteomes" id="UP000724686"/>
    </source>
</evidence>
<reference evidence="1 2" key="1">
    <citation type="submission" date="2021-02" db="EMBL/GenBank/DDBJ databases">
        <title>Leptospira ainlahdjerensis sp. nov., Leptospira ainazelensis sp. nov., Leptospira abararensis sp. nov. and Leptospira chreensis sp. nov., four new species isolated from water sources in Algeria.</title>
        <authorList>
            <person name="Amara Korba A."/>
            <person name="Kainiu M."/>
            <person name="Vincent A.T."/>
            <person name="Mariet J.-F."/>
            <person name="Veyrier F.J."/>
            <person name="Goarant C."/>
            <person name="Picardeau M."/>
        </authorList>
    </citation>
    <scope>NUCLEOTIDE SEQUENCE [LARGE SCALE GENOMIC DNA]</scope>
    <source>
        <strain evidence="1 2">201903070</strain>
    </source>
</reference>